<name>A0A0B2V702_TOXCA</name>
<proteinExistence type="predicted"/>
<evidence type="ECO:0000256" key="1">
    <source>
        <dbReference type="SAM" id="MobiDB-lite"/>
    </source>
</evidence>
<organism evidence="3 4">
    <name type="scientific">Toxocara canis</name>
    <name type="common">Canine roundworm</name>
    <dbReference type="NCBI Taxonomy" id="6265"/>
    <lineage>
        <taxon>Eukaryota</taxon>
        <taxon>Metazoa</taxon>
        <taxon>Ecdysozoa</taxon>
        <taxon>Nematoda</taxon>
        <taxon>Chromadorea</taxon>
        <taxon>Rhabditida</taxon>
        <taxon>Spirurina</taxon>
        <taxon>Ascaridomorpha</taxon>
        <taxon>Ascaridoidea</taxon>
        <taxon>Toxocaridae</taxon>
        <taxon>Toxocara</taxon>
    </lineage>
</organism>
<keyword evidence="4" id="KW-1185">Reference proteome</keyword>
<evidence type="ECO:0000313" key="4">
    <source>
        <dbReference type="Proteomes" id="UP000031036"/>
    </source>
</evidence>
<dbReference type="AlphaFoldDB" id="A0A0B2V702"/>
<dbReference type="Proteomes" id="UP000031036">
    <property type="component" value="Unassembled WGS sequence"/>
</dbReference>
<feature type="region of interest" description="Disordered" evidence="1">
    <location>
        <begin position="219"/>
        <end position="244"/>
    </location>
</feature>
<protein>
    <submittedName>
        <fullName evidence="3">Uncharacterized protein</fullName>
    </submittedName>
</protein>
<comment type="caution">
    <text evidence="3">The sequence shown here is derived from an EMBL/GenBank/DDBJ whole genome shotgun (WGS) entry which is preliminary data.</text>
</comment>
<keyword evidence="2" id="KW-0812">Transmembrane</keyword>
<feature type="compositionally biased region" description="Pro residues" evidence="1">
    <location>
        <begin position="233"/>
        <end position="244"/>
    </location>
</feature>
<evidence type="ECO:0000313" key="3">
    <source>
        <dbReference type="EMBL" id="KHN77328.1"/>
    </source>
</evidence>
<gene>
    <name evidence="3" type="ORF">Tcan_04588</name>
</gene>
<feature type="transmembrane region" description="Helical" evidence="2">
    <location>
        <begin position="42"/>
        <end position="64"/>
    </location>
</feature>
<feature type="transmembrane region" description="Helical" evidence="2">
    <location>
        <begin position="114"/>
        <end position="134"/>
    </location>
</feature>
<feature type="transmembrane region" description="Helical" evidence="2">
    <location>
        <begin position="70"/>
        <end position="93"/>
    </location>
</feature>
<dbReference type="EMBL" id="JPKZ01002335">
    <property type="protein sequence ID" value="KHN77328.1"/>
    <property type="molecule type" value="Genomic_DNA"/>
</dbReference>
<reference evidence="3 4" key="1">
    <citation type="submission" date="2014-11" db="EMBL/GenBank/DDBJ databases">
        <title>Genetic blueprint of the zoonotic pathogen Toxocara canis.</title>
        <authorList>
            <person name="Zhu X.-Q."/>
            <person name="Korhonen P.K."/>
            <person name="Cai H."/>
            <person name="Young N.D."/>
            <person name="Nejsum P."/>
            <person name="von Samson-Himmelstjerna G."/>
            <person name="Boag P.R."/>
            <person name="Tan P."/>
            <person name="Li Q."/>
            <person name="Min J."/>
            <person name="Yang Y."/>
            <person name="Wang X."/>
            <person name="Fang X."/>
            <person name="Hall R.S."/>
            <person name="Hofmann A."/>
            <person name="Sternberg P.W."/>
            <person name="Jex A.R."/>
            <person name="Gasser R.B."/>
        </authorList>
    </citation>
    <scope>NUCLEOTIDE SEQUENCE [LARGE SCALE GENOMIC DNA]</scope>
    <source>
        <strain evidence="3">PN_DK_2014</strain>
    </source>
</reference>
<sequence length="244" mass="26456">MRFLKSSIAQLFNTIVIEHSLSTSALSESMCNDRCCYLNAKVVALISAIVSTCIAIVVLSIIIAENHIVMIAPLVTVILEILLIAMTVQFFYFTASPFGNSICEKHDSHCGTRTIFAILGVVFLVLSVVIIYSIRSMQSYISIVKRERQRSFRAHQTVAYVIPSNANPTTFTSTGVTQPQFMMYPVANNAINTSSPIFVSAPFIAANSAPVISHCSPSPMPSATAPPFESPDVKPPFGTPPPPI</sequence>
<accession>A0A0B2V702</accession>
<keyword evidence="2" id="KW-1133">Transmembrane helix</keyword>
<keyword evidence="2" id="KW-0472">Membrane</keyword>
<evidence type="ECO:0000256" key="2">
    <source>
        <dbReference type="SAM" id="Phobius"/>
    </source>
</evidence>